<dbReference type="PANTHER" id="PTHR46795:SF3">
    <property type="entry name" value="ABC TRANSPORTER PERMEASE"/>
    <property type="match status" value="1"/>
</dbReference>
<dbReference type="RefSeq" id="WP_104688271.1">
    <property type="nucleotide sequence ID" value="NZ_PNFV01000002.1"/>
</dbReference>
<feature type="transmembrane region" description="Helical" evidence="1">
    <location>
        <begin position="229"/>
        <end position="255"/>
    </location>
</feature>
<feature type="transmembrane region" description="Helical" evidence="1">
    <location>
        <begin position="512"/>
        <end position="537"/>
    </location>
</feature>
<feature type="transmembrane region" description="Helical" evidence="1">
    <location>
        <begin position="100"/>
        <end position="126"/>
    </location>
</feature>
<reference evidence="2 3" key="1">
    <citation type="submission" date="2017-09" db="EMBL/GenBank/DDBJ databases">
        <title>Bacterial strain isolated from the female urinary microbiota.</title>
        <authorList>
            <person name="Thomas-White K."/>
            <person name="Kumar N."/>
            <person name="Forster S."/>
            <person name="Putonti C."/>
            <person name="Lawley T."/>
            <person name="Wolfe A.J."/>
        </authorList>
    </citation>
    <scope>NUCLEOTIDE SEQUENCE [LARGE SCALE GENOMIC DNA]</scope>
    <source>
        <strain evidence="2 3">UMB0683</strain>
    </source>
</reference>
<keyword evidence="1" id="KW-1133">Transmembrane helix</keyword>
<comment type="caution">
    <text evidence="2">The sequence shown here is derived from an EMBL/GenBank/DDBJ whole genome shotgun (WGS) entry which is preliminary data.</text>
</comment>
<dbReference type="EMBL" id="PNFV01000002">
    <property type="protein sequence ID" value="PMB83174.1"/>
    <property type="molecule type" value="Genomic_DNA"/>
</dbReference>
<feature type="transmembrane region" description="Helical" evidence="1">
    <location>
        <begin position="605"/>
        <end position="626"/>
    </location>
</feature>
<comment type="subcellular location">
    <subcellularLocation>
        <location evidence="1">Cell membrane</location>
        <topology evidence="1">Multi-pass membrane protein</topology>
    </subcellularLocation>
</comment>
<keyword evidence="1" id="KW-1003">Cell membrane</keyword>
<dbReference type="PIRSF" id="PIRSF018968">
    <property type="entry name" value="ABC_permease_BceB"/>
    <property type="match status" value="1"/>
</dbReference>
<protein>
    <submittedName>
        <fullName evidence="2">ABC transporter permease</fullName>
    </submittedName>
</protein>
<dbReference type="OrthoDB" id="1705903at2"/>
<dbReference type="GO" id="GO:0055085">
    <property type="term" value="P:transmembrane transport"/>
    <property type="evidence" value="ECO:0007669"/>
    <property type="project" value="UniProtKB-UniRule"/>
</dbReference>
<gene>
    <name evidence="2" type="ORF">CK797_02710</name>
</gene>
<comment type="similarity">
    <text evidence="1">Belongs to the ABC-4 integral membrane protein family.</text>
</comment>
<keyword evidence="1" id="KW-0812">Transmembrane</keyword>
<organism evidence="2 3">
    <name type="scientific">Limosilactobacillus pontis</name>
    <dbReference type="NCBI Taxonomy" id="35787"/>
    <lineage>
        <taxon>Bacteria</taxon>
        <taxon>Bacillati</taxon>
        <taxon>Bacillota</taxon>
        <taxon>Bacilli</taxon>
        <taxon>Lactobacillales</taxon>
        <taxon>Lactobacillaceae</taxon>
        <taxon>Limosilactobacillus</taxon>
    </lineage>
</organism>
<evidence type="ECO:0000313" key="2">
    <source>
        <dbReference type="EMBL" id="PMB83174.1"/>
    </source>
</evidence>
<dbReference type="AlphaFoldDB" id="A0A2J6NPD1"/>
<proteinExistence type="inferred from homology"/>
<dbReference type="Proteomes" id="UP000239920">
    <property type="component" value="Unassembled WGS sequence"/>
</dbReference>
<keyword evidence="1" id="KW-0472">Membrane</keyword>
<dbReference type="InterPro" id="IPR052536">
    <property type="entry name" value="ABC-4_Integral_Memb_Prot"/>
</dbReference>
<evidence type="ECO:0000313" key="3">
    <source>
        <dbReference type="Proteomes" id="UP000239920"/>
    </source>
</evidence>
<feature type="transmembrane region" description="Helical" evidence="1">
    <location>
        <begin position="21"/>
        <end position="39"/>
    </location>
</feature>
<feature type="transmembrane region" description="Helical" evidence="1">
    <location>
        <begin position="283"/>
        <end position="309"/>
    </location>
</feature>
<feature type="transmembrane region" description="Helical" evidence="1">
    <location>
        <begin position="156"/>
        <end position="175"/>
    </location>
</feature>
<accession>A0A2J6NPD1</accession>
<feature type="transmembrane region" description="Helical" evidence="1">
    <location>
        <begin position="59"/>
        <end position="79"/>
    </location>
</feature>
<dbReference type="InterPro" id="IPR027022">
    <property type="entry name" value="ABC_permease_BceB-typ"/>
</dbReference>
<feature type="transmembrane region" description="Helical" evidence="1">
    <location>
        <begin position="196"/>
        <end position="217"/>
    </location>
</feature>
<dbReference type="PANTHER" id="PTHR46795">
    <property type="entry name" value="ABC TRANSPORTER PERMEASE-RELATED-RELATED"/>
    <property type="match status" value="1"/>
</dbReference>
<sequence>MLFFKLINSSFHRNGKVYGPYLLATSMLVAINYIFAAISANHSLHYLSSSSAITSMIDISANFIILVTFAFLLYVNRFLWQQRSGELGLYSMLGMTSRNLALLTVIEKCYLLIGSIICGLITGVIFERLAFLGLGRLLKVHSLKQPWVEPVALGKTVLYMTGFFLILMMVDLIKLHRLNPNQLWHATTSTHRRHGWLFTLLGLLGVALLAGAYYITLTTKPRISAFSNFMTAVLLVVAGTYLLFIAGSVIILQFLQRRKKFYYRPRHFIAISGMLQRMEQNGASLATICLLCSAVLVALFSSITLYAGINDTVKLYAPKDVVMVTTQPITRQQQTVIKTVAKDHHAKIDNQTSYQATTTQNGYWRGQHFINQGSLKNMTTKTTNSVIFVTSHDYRKMTGKTARIRDNQALIYSPAKQHTGKVIIAGHHYQAKNLSQLSFAFNPEHSIYAPAFVIVNHLPAGMPTMNVTGFNYRLKGSDRQHMRFENDLQAHLQLANMQLTGRYNIRYLFNSLYGGMVFVGILISLALGITTTIVIYFKQISEGYADQYRFKTMQQVGLSKRETTKSIHSQVLMVFMLPIAGAVVNLLFAIPAIKQIMTQLSFYNLQLMITVAITITAALLIVYLLIYGLTTRVYHQIVDNIH</sequence>
<dbReference type="GO" id="GO:0005886">
    <property type="term" value="C:plasma membrane"/>
    <property type="evidence" value="ECO:0007669"/>
    <property type="project" value="UniProtKB-SubCell"/>
</dbReference>
<feature type="transmembrane region" description="Helical" evidence="1">
    <location>
        <begin position="571"/>
        <end position="593"/>
    </location>
</feature>
<name>A0A2J6NPD1_9LACO</name>
<keyword evidence="1" id="KW-0813">Transport</keyword>
<evidence type="ECO:0000256" key="1">
    <source>
        <dbReference type="PIRNR" id="PIRNR018968"/>
    </source>
</evidence>